<name>A0A9E2BHH9_PSYF1</name>
<dbReference type="Pfam" id="PF13751">
    <property type="entry name" value="DDE_Tnp_1_6"/>
    <property type="match status" value="1"/>
</dbReference>
<evidence type="ECO:0000313" key="3">
    <source>
        <dbReference type="Proteomes" id="UP000811545"/>
    </source>
</evidence>
<organism evidence="2 3">
    <name type="scientific">Psychracetigena formicireducens</name>
    <dbReference type="NCBI Taxonomy" id="2986056"/>
    <lineage>
        <taxon>Bacteria</taxon>
        <taxon>Bacillati</taxon>
        <taxon>Candidatus Lithacetigenota</taxon>
        <taxon>Candidatus Psychracetigena</taxon>
    </lineage>
</organism>
<evidence type="ECO:0000259" key="1">
    <source>
        <dbReference type="Pfam" id="PF13751"/>
    </source>
</evidence>
<dbReference type="EMBL" id="QLTW01000001">
    <property type="protein sequence ID" value="MBT9144235.1"/>
    <property type="molecule type" value="Genomic_DNA"/>
</dbReference>
<dbReference type="InterPro" id="IPR025668">
    <property type="entry name" value="Tnp_DDE_dom"/>
</dbReference>
<dbReference type="PANTHER" id="PTHR33408">
    <property type="entry name" value="TRANSPOSASE"/>
    <property type="match status" value="1"/>
</dbReference>
<dbReference type="Proteomes" id="UP000811545">
    <property type="component" value="Unassembled WGS sequence"/>
</dbReference>
<gene>
    <name evidence="2" type="ORF">DDT42_00067</name>
</gene>
<protein>
    <recommendedName>
        <fullName evidence="1">Transposase DDE domain-containing protein</fullName>
    </recommendedName>
</protein>
<reference evidence="2 3" key="1">
    <citation type="journal article" date="2021" name="bioRxiv">
        <title>Unique metabolic strategies in Hadean analogues reveal hints for primordial physiology.</title>
        <authorList>
            <person name="Nobu M.K."/>
            <person name="Nakai R."/>
            <person name="Tamazawa S."/>
            <person name="Mori H."/>
            <person name="Toyoda A."/>
            <person name="Ijiri A."/>
            <person name="Suzuki S."/>
            <person name="Kurokawa K."/>
            <person name="Kamagata Y."/>
            <person name="Tamaki H."/>
        </authorList>
    </citation>
    <scope>NUCLEOTIDE SEQUENCE [LARGE SCALE GENOMIC DNA]</scope>
    <source>
        <strain evidence="2">BS525</strain>
    </source>
</reference>
<comment type="caution">
    <text evidence="2">The sequence shown here is derived from an EMBL/GenBank/DDBJ whole genome shotgun (WGS) entry which is preliminary data.</text>
</comment>
<evidence type="ECO:0000313" key="2">
    <source>
        <dbReference type="EMBL" id="MBT9144235.1"/>
    </source>
</evidence>
<dbReference type="PANTHER" id="PTHR33408:SF2">
    <property type="entry name" value="TRANSPOSASE DDE DOMAIN-CONTAINING PROTEIN"/>
    <property type="match status" value="1"/>
</dbReference>
<feature type="domain" description="Transposase DDE" evidence="1">
    <location>
        <begin position="75"/>
        <end position="158"/>
    </location>
</feature>
<dbReference type="AlphaFoldDB" id="A0A9E2BHH9"/>
<proteinExistence type="predicted"/>
<accession>A0A9E2BHH9</accession>
<sequence>MVELMDAHQDNTLYKAETVVADNKYVTIENYLSCHDRAVKAHMPDLKKAQENRSIKEGIYRDDKFTYDSQSDTYLCPAGVRLKRKSLHKSRQSLDYQAPKKECAQCLLRPQCTRNKSGRTVKRHLRQAELDLMRTQAQFTEDRRDLQTQQPDCERTRSGRHLMERTFW</sequence>